<dbReference type="InterPro" id="IPR000843">
    <property type="entry name" value="HTH_LacI"/>
</dbReference>
<dbReference type="Pfam" id="PF13407">
    <property type="entry name" value="Peripla_BP_4"/>
    <property type="match status" value="1"/>
</dbReference>
<dbReference type="GO" id="GO:0003677">
    <property type="term" value="F:DNA binding"/>
    <property type="evidence" value="ECO:0007669"/>
    <property type="project" value="InterPro"/>
</dbReference>
<dbReference type="InterPro" id="IPR028082">
    <property type="entry name" value="Peripla_BP_I"/>
</dbReference>
<dbReference type="CDD" id="cd06307">
    <property type="entry name" value="PBP1_sugar_binding"/>
    <property type="match status" value="1"/>
</dbReference>
<proteinExistence type="inferred from homology"/>
<evidence type="ECO:0000256" key="1">
    <source>
        <dbReference type="ARBA" id="ARBA00004418"/>
    </source>
</evidence>
<dbReference type="Gene3D" id="3.40.50.2300">
    <property type="match status" value="2"/>
</dbReference>
<dbReference type="PANTHER" id="PTHR30036:SF7">
    <property type="entry name" value="ABC TRANSPORTER PERIPLASMIC-BINDING PROTEIN YPHF"/>
    <property type="match status" value="1"/>
</dbReference>
<gene>
    <name evidence="4" type="ORF">KL86PLE_70002</name>
</gene>
<protein>
    <submittedName>
        <fullName evidence="4">HTH-type transcriptional regulator LacI family</fullName>
    </submittedName>
</protein>
<organism evidence="4">
    <name type="scientific">uncultured Pleomorphomonas sp</name>
    <dbReference type="NCBI Taxonomy" id="442121"/>
    <lineage>
        <taxon>Bacteria</taxon>
        <taxon>Pseudomonadati</taxon>
        <taxon>Pseudomonadota</taxon>
        <taxon>Alphaproteobacteria</taxon>
        <taxon>Hyphomicrobiales</taxon>
        <taxon>Pleomorphomonadaceae</taxon>
        <taxon>Pleomorphomonas</taxon>
        <taxon>environmental samples</taxon>
    </lineage>
</organism>
<dbReference type="PROSITE" id="PS00356">
    <property type="entry name" value="HTH_LACI_1"/>
    <property type="match status" value="1"/>
</dbReference>
<dbReference type="Pfam" id="PF00356">
    <property type="entry name" value="LacI"/>
    <property type="match status" value="1"/>
</dbReference>
<dbReference type="RefSeq" id="WP_288197979.1">
    <property type="nucleotide sequence ID" value="NZ_LT608334.1"/>
</dbReference>
<dbReference type="SUPFAM" id="SSF47413">
    <property type="entry name" value="lambda repressor-like DNA-binding domains"/>
    <property type="match status" value="1"/>
</dbReference>
<dbReference type="Gene3D" id="1.10.260.40">
    <property type="entry name" value="lambda repressor-like DNA-binding domains"/>
    <property type="match status" value="1"/>
</dbReference>
<dbReference type="EMBL" id="FMJD01000011">
    <property type="protein sequence ID" value="SCM78219.1"/>
    <property type="molecule type" value="Genomic_DNA"/>
</dbReference>
<dbReference type="CDD" id="cd01392">
    <property type="entry name" value="HTH_LacI"/>
    <property type="match status" value="1"/>
</dbReference>
<evidence type="ECO:0000313" key="4">
    <source>
        <dbReference type="EMBL" id="SCM78219.1"/>
    </source>
</evidence>
<comment type="similarity">
    <text evidence="2">Belongs to the bacterial solute-binding protein 2 family.</text>
</comment>
<dbReference type="SMART" id="SM00354">
    <property type="entry name" value="HTH_LACI"/>
    <property type="match status" value="1"/>
</dbReference>
<evidence type="ECO:0000259" key="3">
    <source>
        <dbReference type="PROSITE" id="PS50932"/>
    </source>
</evidence>
<dbReference type="InterPro" id="IPR010982">
    <property type="entry name" value="Lambda_DNA-bd_dom_sf"/>
</dbReference>
<feature type="domain" description="HTH lacI-type" evidence="3">
    <location>
        <begin position="4"/>
        <end position="44"/>
    </location>
</feature>
<dbReference type="InterPro" id="IPR050555">
    <property type="entry name" value="Bact_Solute-Bind_Prot2"/>
</dbReference>
<evidence type="ECO:0000256" key="2">
    <source>
        <dbReference type="ARBA" id="ARBA00007639"/>
    </source>
</evidence>
<sequence>MRRPTIADLAQASGVSIATINRLLHGTAQVRQDTAERVRKAAEEIQFYGLGTLLDREKNALPRYRLGFLLQQSNREIYRLFATSIADTARHWHDAHIHANVDFVDDLSPQSISDAMLRIGIQVDALAVVCADHPQISQTINTLRERGVPVIAFITDLSAPNKAGYVGTDNWKLGRTAAYLIANMVSGSGKIATFIGNHRYQCQDISDASFRSYIREHASHMTVLDACLTHEEANAAHDIVDELLSTEPDLVGLYVIGGGISGVLRAIRELPDERRAKIRIVCRDVGTEARKGLNEGLIAAALCHPRDRTSHELIDAMLEAIGQGQQSSIIQRVVPFEIITPENV</sequence>
<dbReference type="InterPro" id="IPR025997">
    <property type="entry name" value="SBP_2_dom"/>
</dbReference>
<name>A0A212LLF3_9HYPH</name>
<dbReference type="PANTHER" id="PTHR30036">
    <property type="entry name" value="D-XYLOSE-BINDING PERIPLASMIC PROTEIN"/>
    <property type="match status" value="1"/>
</dbReference>
<reference evidence="4" key="1">
    <citation type="submission" date="2016-08" db="EMBL/GenBank/DDBJ databases">
        <authorList>
            <person name="Seilhamer J.J."/>
        </authorList>
    </citation>
    <scope>NUCLEOTIDE SEQUENCE</scope>
    <source>
        <strain evidence="4">86</strain>
    </source>
</reference>
<accession>A0A212LLF3</accession>
<dbReference type="GO" id="GO:0006355">
    <property type="term" value="P:regulation of DNA-templated transcription"/>
    <property type="evidence" value="ECO:0007669"/>
    <property type="project" value="InterPro"/>
</dbReference>
<dbReference type="GO" id="GO:0030288">
    <property type="term" value="C:outer membrane-bounded periplasmic space"/>
    <property type="evidence" value="ECO:0007669"/>
    <property type="project" value="TreeGrafter"/>
</dbReference>
<dbReference type="PROSITE" id="PS50932">
    <property type="entry name" value="HTH_LACI_2"/>
    <property type="match status" value="1"/>
</dbReference>
<dbReference type="GO" id="GO:0030246">
    <property type="term" value="F:carbohydrate binding"/>
    <property type="evidence" value="ECO:0007669"/>
    <property type="project" value="TreeGrafter"/>
</dbReference>
<comment type="subcellular location">
    <subcellularLocation>
        <location evidence="1">Periplasm</location>
    </subcellularLocation>
</comment>
<dbReference type="AlphaFoldDB" id="A0A212LLF3"/>
<dbReference type="SUPFAM" id="SSF53822">
    <property type="entry name" value="Periplasmic binding protein-like I"/>
    <property type="match status" value="1"/>
</dbReference>